<dbReference type="SUPFAM" id="SSF51556">
    <property type="entry name" value="Metallo-dependent hydrolases"/>
    <property type="match status" value="1"/>
</dbReference>
<sequence>MVGFGFWTDAHGHLADARWDGKQDEIINDARARGIHFFMQGGVGPEDWQRQRALHARHPLHIGMCFGLHPYWVVDHGEEECEEALNLLAMELVDAQGIGEMGLDFRPHIMKDSRERQLDVFEQQIELAHVSHKPMVLHLVQAHEESLKMMDLFGIPKQKGMVHSFNGSWGKAQDFLKRGLFLSVGGPVCRPDNEKLKQAIREMPLEMLLIESDSPDQPPPAFKGQLNPPDSIWEVARTIGELKSLDPLEILDITTENFRRLFPVASNGGRTEASWDA</sequence>
<dbReference type="PANTHER" id="PTHR46124:SF3">
    <property type="entry name" value="HYDROLASE"/>
    <property type="match status" value="1"/>
</dbReference>
<keyword evidence="1" id="KW-0378">Hydrolase</keyword>
<dbReference type="InterPro" id="IPR032466">
    <property type="entry name" value="Metal_Hydrolase"/>
</dbReference>
<dbReference type="Proteomes" id="UP000830116">
    <property type="component" value="Chromosome"/>
</dbReference>
<dbReference type="InterPro" id="IPR001130">
    <property type="entry name" value="TatD-like"/>
</dbReference>
<dbReference type="EMBL" id="CP093442">
    <property type="protein sequence ID" value="UOF01723.1"/>
    <property type="molecule type" value="Genomic_DNA"/>
</dbReference>
<keyword evidence="2" id="KW-1185">Reference proteome</keyword>
<dbReference type="PANTHER" id="PTHR46124">
    <property type="entry name" value="D-AMINOACYL-TRNA DEACYLASE"/>
    <property type="match status" value="1"/>
</dbReference>
<protein>
    <submittedName>
        <fullName evidence="1">TatD family hydrolase</fullName>
    </submittedName>
</protein>
<name>A0ABY4CDX2_9BACT</name>
<organism evidence="1 2">
    <name type="scientific">Bdellovibrio reynosensis</name>
    <dbReference type="NCBI Taxonomy" id="2835041"/>
    <lineage>
        <taxon>Bacteria</taxon>
        <taxon>Pseudomonadati</taxon>
        <taxon>Bdellovibrionota</taxon>
        <taxon>Bdellovibrionia</taxon>
        <taxon>Bdellovibrionales</taxon>
        <taxon>Pseudobdellovibrionaceae</taxon>
        <taxon>Bdellovibrio</taxon>
    </lineage>
</organism>
<proteinExistence type="predicted"/>
<dbReference type="PIRSF" id="PIRSF005902">
    <property type="entry name" value="DNase_TatD"/>
    <property type="match status" value="1"/>
</dbReference>
<dbReference type="Pfam" id="PF01026">
    <property type="entry name" value="TatD_DNase"/>
    <property type="match status" value="1"/>
</dbReference>
<dbReference type="CDD" id="cd01310">
    <property type="entry name" value="TatD_DNAse"/>
    <property type="match status" value="1"/>
</dbReference>
<reference evidence="1" key="1">
    <citation type="submission" date="2022-03" db="EMBL/GenBank/DDBJ databases">
        <title>Genome Identification and Characterization of new species Bdellovibrio reynosense LBG001 sp. nov. from a Mexico soil sample.</title>
        <authorList>
            <person name="Camilli A."/>
            <person name="Ajao Y."/>
            <person name="Guo X."/>
        </authorList>
    </citation>
    <scope>NUCLEOTIDE SEQUENCE</scope>
    <source>
        <strain evidence="1">LBG001</strain>
    </source>
</reference>
<dbReference type="RefSeq" id="WP_243538327.1">
    <property type="nucleotide sequence ID" value="NZ_CP093442.1"/>
</dbReference>
<gene>
    <name evidence="1" type="ORF">MNR06_01985</name>
</gene>
<dbReference type="Gene3D" id="3.20.20.140">
    <property type="entry name" value="Metal-dependent hydrolases"/>
    <property type="match status" value="1"/>
</dbReference>
<evidence type="ECO:0000313" key="1">
    <source>
        <dbReference type="EMBL" id="UOF01723.1"/>
    </source>
</evidence>
<evidence type="ECO:0000313" key="2">
    <source>
        <dbReference type="Proteomes" id="UP000830116"/>
    </source>
</evidence>
<accession>A0ABY4CDX2</accession>
<dbReference type="GO" id="GO:0016787">
    <property type="term" value="F:hydrolase activity"/>
    <property type="evidence" value="ECO:0007669"/>
    <property type="project" value="UniProtKB-KW"/>
</dbReference>